<dbReference type="InterPro" id="IPR023827">
    <property type="entry name" value="Peptidase_S8_Asp-AS"/>
</dbReference>
<keyword evidence="6" id="KW-0472">Membrane</keyword>
<dbReference type="Proteomes" id="UP000464658">
    <property type="component" value="Chromosome"/>
</dbReference>
<keyword evidence="6" id="KW-0812">Transmembrane</keyword>
<feature type="domain" description="Peptidase S8/S53" evidence="7">
    <location>
        <begin position="37"/>
        <end position="129"/>
    </location>
</feature>
<proteinExistence type="inferred from homology"/>
<organism evidence="8 9">
    <name type="scientific">Bacillus safensis</name>
    <dbReference type="NCBI Taxonomy" id="561879"/>
    <lineage>
        <taxon>Bacteria</taxon>
        <taxon>Bacillati</taxon>
        <taxon>Bacillota</taxon>
        <taxon>Bacilli</taxon>
        <taxon>Bacillales</taxon>
        <taxon>Bacillaceae</taxon>
        <taxon>Bacillus</taxon>
    </lineage>
</organism>
<evidence type="ECO:0000256" key="2">
    <source>
        <dbReference type="ARBA" id="ARBA00022670"/>
    </source>
</evidence>
<gene>
    <name evidence="8" type="ORF">BsIDN1_09720</name>
</gene>
<dbReference type="SUPFAM" id="SSF52743">
    <property type="entry name" value="Subtilisin-like"/>
    <property type="match status" value="1"/>
</dbReference>
<feature type="transmembrane region" description="Helical" evidence="6">
    <location>
        <begin position="12"/>
        <end position="32"/>
    </location>
</feature>
<sequence length="140" mass="16094">MSRIYYKKGNNMKIKFIFLFLFIIFTIVFIYIPKNDHNIKIAVIDSGIDVNHVDVSVIKRFDNKQTVMDSFGHGSAIAEIINKKNNENIDFYDGNILDENGNTSVETLIKALDWCIENKVNLINMSFGLSENNVKNLKKN</sequence>
<evidence type="ECO:0000256" key="5">
    <source>
        <dbReference type="PROSITE-ProRule" id="PRU01240"/>
    </source>
</evidence>
<protein>
    <recommendedName>
        <fullName evidence="7">Peptidase S8/S53 domain-containing protein</fullName>
    </recommendedName>
</protein>
<reference evidence="8 9" key="1">
    <citation type="submission" date="2019-12" db="EMBL/GenBank/DDBJ databases">
        <title>Full genome sequence of a Bacillus safensis strain isolated from commercially available natto in Indonesia.</title>
        <authorList>
            <person name="Yoshida M."/>
            <person name="Uomi M."/>
            <person name="Waturangi D."/>
            <person name="Ekaputri J.J."/>
            <person name="Setiamarga D.H.E."/>
        </authorList>
    </citation>
    <scope>NUCLEOTIDE SEQUENCE [LARGE SCALE GENOMIC DNA]</scope>
    <source>
        <strain evidence="8 9">IDN1</strain>
    </source>
</reference>
<dbReference type="InterPro" id="IPR050131">
    <property type="entry name" value="Peptidase_S8_subtilisin-like"/>
</dbReference>
<dbReference type="PANTHER" id="PTHR43806:SF11">
    <property type="entry name" value="CEREVISIN-RELATED"/>
    <property type="match status" value="1"/>
</dbReference>
<evidence type="ECO:0000313" key="8">
    <source>
        <dbReference type="EMBL" id="BBP87354.1"/>
    </source>
</evidence>
<keyword evidence="2" id="KW-0645">Protease</keyword>
<comment type="caution">
    <text evidence="5">Lacks conserved residue(s) required for the propagation of feature annotation.</text>
</comment>
<dbReference type="GO" id="GO:0006508">
    <property type="term" value="P:proteolysis"/>
    <property type="evidence" value="ECO:0007669"/>
    <property type="project" value="UniProtKB-KW"/>
</dbReference>
<dbReference type="PROSITE" id="PS51892">
    <property type="entry name" value="SUBTILASE"/>
    <property type="match status" value="1"/>
</dbReference>
<evidence type="ECO:0000256" key="6">
    <source>
        <dbReference type="SAM" id="Phobius"/>
    </source>
</evidence>
<dbReference type="InterPro" id="IPR036852">
    <property type="entry name" value="Peptidase_S8/S53_dom_sf"/>
</dbReference>
<dbReference type="AlphaFoldDB" id="A0A5S9M5B8"/>
<dbReference type="PANTHER" id="PTHR43806">
    <property type="entry name" value="PEPTIDASE S8"/>
    <property type="match status" value="1"/>
</dbReference>
<evidence type="ECO:0000256" key="3">
    <source>
        <dbReference type="ARBA" id="ARBA00022801"/>
    </source>
</evidence>
<dbReference type="PROSITE" id="PS00136">
    <property type="entry name" value="SUBTILASE_ASP"/>
    <property type="match status" value="1"/>
</dbReference>
<evidence type="ECO:0000256" key="1">
    <source>
        <dbReference type="ARBA" id="ARBA00011073"/>
    </source>
</evidence>
<evidence type="ECO:0000259" key="7">
    <source>
        <dbReference type="Pfam" id="PF00082"/>
    </source>
</evidence>
<keyword evidence="4" id="KW-0720">Serine protease</keyword>
<comment type="similarity">
    <text evidence="1 5">Belongs to the peptidase S8 family.</text>
</comment>
<accession>A0A5S9M5B8</accession>
<dbReference type="EMBL" id="AP021906">
    <property type="protein sequence ID" value="BBP87354.1"/>
    <property type="molecule type" value="Genomic_DNA"/>
</dbReference>
<dbReference type="GO" id="GO:0004252">
    <property type="term" value="F:serine-type endopeptidase activity"/>
    <property type="evidence" value="ECO:0007669"/>
    <property type="project" value="InterPro"/>
</dbReference>
<dbReference type="Pfam" id="PF00082">
    <property type="entry name" value="Peptidase_S8"/>
    <property type="match status" value="1"/>
</dbReference>
<dbReference type="InterPro" id="IPR000209">
    <property type="entry name" value="Peptidase_S8/S53_dom"/>
</dbReference>
<evidence type="ECO:0000313" key="9">
    <source>
        <dbReference type="Proteomes" id="UP000464658"/>
    </source>
</evidence>
<name>A0A5S9M5B8_BACIA</name>
<dbReference type="Gene3D" id="3.40.50.200">
    <property type="entry name" value="Peptidase S8/S53 domain"/>
    <property type="match status" value="1"/>
</dbReference>
<evidence type="ECO:0000256" key="4">
    <source>
        <dbReference type="ARBA" id="ARBA00022825"/>
    </source>
</evidence>
<keyword evidence="6" id="KW-1133">Transmembrane helix</keyword>
<keyword evidence="3" id="KW-0378">Hydrolase</keyword>